<dbReference type="GO" id="GO:0016740">
    <property type="term" value="F:transferase activity"/>
    <property type="evidence" value="ECO:0007669"/>
    <property type="project" value="UniProtKB-KW"/>
</dbReference>
<dbReference type="PANTHER" id="PTHR48228:SF4">
    <property type="entry name" value="BLR3030 PROTEIN"/>
    <property type="match status" value="1"/>
</dbReference>
<accession>A0A7X0IC28</accession>
<dbReference type="AlphaFoldDB" id="A0A7X0IC28"/>
<keyword evidence="3" id="KW-1185">Reference proteome</keyword>
<dbReference type="SUPFAM" id="SSF89796">
    <property type="entry name" value="CoA-transferase family III (CaiB/BaiF)"/>
    <property type="match status" value="2"/>
</dbReference>
<evidence type="ECO:0000313" key="2">
    <source>
        <dbReference type="EMBL" id="MBB6472396.1"/>
    </source>
</evidence>
<dbReference type="PANTHER" id="PTHR48228">
    <property type="entry name" value="SUCCINYL-COA--D-CITRAMALATE COA-TRANSFERASE"/>
    <property type="match status" value="1"/>
</dbReference>
<dbReference type="RefSeq" id="WP_246496568.1">
    <property type="nucleotide sequence ID" value="NZ_BAAALO010000139.1"/>
</dbReference>
<dbReference type="Gene3D" id="3.30.1540.10">
    <property type="entry name" value="formyl-coa transferase, domain 3"/>
    <property type="match status" value="1"/>
</dbReference>
<feature type="compositionally biased region" description="Gly residues" evidence="1">
    <location>
        <begin position="188"/>
        <end position="213"/>
    </location>
</feature>
<dbReference type="InterPro" id="IPR003673">
    <property type="entry name" value="CoA-Trfase_fam_III"/>
</dbReference>
<feature type="compositionally biased region" description="Basic and acidic residues" evidence="1">
    <location>
        <begin position="214"/>
        <end position="240"/>
    </location>
</feature>
<proteinExistence type="predicted"/>
<name>A0A7X0IC28_9ACTN</name>
<gene>
    <name evidence="2" type="ORF">BJ992_001827</name>
</gene>
<feature type="region of interest" description="Disordered" evidence="1">
    <location>
        <begin position="515"/>
        <end position="534"/>
    </location>
</feature>
<keyword evidence="2" id="KW-0808">Transferase</keyword>
<dbReference type="Pfam" id="PF02515">
    <property type="entry name" value="CoA_transf_3"/>
    <property type="match status" value="2"/>
</dbReference>
<reference evidence="2 3" key="1">
    <citation type="submission" date="2020-08" db="EMBL/GenBank/DDBJ databases">
        <title>Sequencing the genomes of 1000 actinobacteria strains.</title>
        <authorList>
            <person name="Klenk H.-P."/>
        </authorList>
    </citation>
    <scope>NUCLEOTIDE SEQUENCE [LARGE SCALE GENOMIC DNA]</scope>
    <source>
        <strain evidence="2 3">DSM 44936</strain>
    </source>
</reference>
<dbReference type="Proteomes" id="UP000555564">
    <property type="component" value="Unassembled WGS sequence"/>
</dbReference>
<dbReference type="InterPro" id="IPR050509">
    <property type="entry name" value="CoA-transferase_III"/>
</dbReference>
<feature type="region of interest" description="Disordered" evidence="1">
    <location>
        <begin position="186"/>
        <end position="240"/>
    </location>
</feature>
<sequence length="534" mass="55804">MVREVIDELGRGVGVALPPVRVVADEMPSPRTAFRVVMAATAVVGAATAAVGLLARQRHGGELDVQVDAREAWAAFLDERYFQVDGVRPAVWGDLSGDYRTADGWVRLHCNFGHHRDAALRALGLGPGAGRAEVEAACGHRGAVEIEDAVIAEQGCAAAMRSRAEWAEHPQGHAVAGEPLIGVHRLDGGGGPVHAGGEGQDAGRGGQDVGRGGGEVRRGGRDDLRGGQEDGLGERDGREGGGVVRELDGVRVLDLTRVIAGPVAGRVLAGFGAEVLRVGAAHLPEVDGLVLCTGFGKRSCELDLRAEEGRSALRRLVAGADVVVRGYRPGALERWGFGVEEISAARPGVVCVDVSAYGGQGPWGTRRGFDSLVQMVSGIAHEGGGGVRPVPLPAQVLDHATGWLAALGAVAGLSRRRAEGGSWHVEVSLAQTAHWLDRLGREVPGKDVALGGSMVERAKRGGSMAEHVNPGGSAAEHVGRGGSMAADVDLGDLTQEMESVSGRLTYVRQPGMINRRRPYWASPPPLRGEHPPSW</sequence>
<evidence type="ECO:0000256" key="1">
    <source>
        <dbReference type="SAM" id="MobiDB-lite"/>
    </source>
</evidence>
<dbReference type="InterPro" id="IPR044855">
    <property type="entry name" value="CoA-Trfase_III_dom3_sf"/>
</dbReference>
<comment type="caution">
    <text evidence="2">The sequence shown here is derived from an EMBL/GenBank/DDBJ whole genome shotgun (WGS) entry which is preliminary data.</text>
</comment>
<evidence type="ECO:0000313" key="3">
    <source>
        <dbReference type="Proteomes" id="UP000555564"/>
    </source>
</evidence>
<organism evidence="2 3">
    <name type="scientific">Sphaerisporangium rubeum</name>
    <dbReference type="NCBI Taxonomy" id="321317"/>
    <lineage>
        <taxon>Bacteria</taxon>
        <taxon>Bacillati</taxon>
        <taxon>Actinomycetota</taxon>
        <taxon>Actinomycetes</taxon>
        <taxon>Streptosporangiales</taxon>
        <taxon>Streptosporangiaceae</taxon>
        <taxon>Sphaerisporangium</taxon>
    </lineage>
</organism>
<dbReference type="InterPro" id="IPR023606">
    <property type="entry name" value="CoA-Trfase_III_dom_1_sf"/>
</dbReference>
<protein>
    <submittedName>
        <fullName evidence="2">Crotonobetainyl-CoA:carnitine CoA-transferase CaiB-like acyl-CoA transferase</fullName>
    </submittedName>
</protein>
<dbReference type="EMBL" id="JACHIU010000001">
    <property type="protein sequence ID" value="MBB6472396.1"/>
    <property type="molecule type" value="Genomic_DNA"/>
</dbReference>
<dbReference type="Gene3D" id="3.40.50.10540">
    <property type="entry name" value="Crotonobetainyl-coa:carnitine coa-transferase, domain 1"/>
    <property type="match status" value="2"/>
</dbReference>